<organism evidence="2 3">
    <name type="scientific">Krasilnikovia cinnamomea</name>
    <dbReference type="NCBI Taxonomy" id="349313"/>
    <lineage>
        <taxon>Bacteria</taxon>
        <taxon>Bacillati</taxon>
        <taxon>Actinomycetota</taxon>
        <taxon>Actinomycetes</taxon>
        <taxon>Micromonosporales</taxon>
        <taxon>Micromonosporaceae</taxon>
        <taxon>Krasilnikovia</taxon>
    </lineage>
</organism>
<evidence type="ECO:0000313" key="3">
    <source>
        <dbReference type="Proteomes" id="UP000292564"/>
    </source>
</evidence>
<evidence type="ECO:0000256" key="1">
    <source>
        <dbReference type="SAM" id="MobiDB-lite"/>
    </source>
</evidence>
<comment type="caution">
    <text evidence="2">The sequence shown here is derived from an EMBL/GenBank/DDBJ whole genome shotgun (WGS) entry which is preliminary data.</text>
</comment>
<protein>
    <submittedName>
        <fullName evidence="2">Uncharacterized protein</fullName>
    </submittedName>
</protein>
<dbReference type="Proteomes" id="UP000292564">
    <property type="component" value="Unassembled WGS sequence"/>
</dbReference>
<dbReference type="NCBIfam" id="NF038083">
    <property type="entry name" value="CU044_5270_fam"/>
    <property type="match status" value="1"/>
</dbReference>
<proteinExistence type="predicted"/>
<dbReference type="OrthoDB" id="3612087at2"/>
<dbReference type="InterPro" id="IPR047789">
    <property type="entry name" value="CU044_5270-like"/>
</dbReference>
<accession>A0A4Q7ZIX2</accession>
<dbReference type="RefSeq" id="WP_130509675.1">
    <property type="nucleotide sequence ID" value="NZ_SHKY01000001.1"/>
</dbReference>
<dbReference type="EMBL" id="SHKY01000001">
    <property type="protein sequence ID" value="RZU50802.1"/>
    <property type="molecule type" value="Genomic_DNA"/>
</dbReference>
<feature type="region of interest" description="Disordered" evidence="1">
    <location>
        <begin position="203"/>
        <end position="222"/>
    </location>
</feature>
<keyword evidence="3" id="KW-1185">Reference proteome</keyword>
<gene>
    <name evidence="2" type="ORF">EV385_2586</name>
</gene>
<evidence type="ECO:0000313" key="2">
    <source>
        <dbReference type="EMBL" id="RZU50802.1"/>
    </source>
</evidence>
<name>A0A4Q7ZIX2_9ACTN</name>
<sequence length="392" mass="41960">MKSDLSILEEFGANLAPAQEQPPAEVRHRLMNAMRQPARRPSLLSSVRGVRLAWRIGMPTVAAAGVALALVAGYLPDNTRGRPAPPGAAAQAGAAPRALPDAGQVLLLAAAHTADTPTMDARPDQFLFIDSVEVQSSAGSHRNRSGKVVFGRPTVSEPQRTRTWLSVDGTRDGLVVQETAASPVRTHIDGCKNRLQAETIDRPESTPKIPCTPEPAYQSGRVPTDPDKLLAYLYDLAAKGPTWVSIGAGQDGMPRGFVRLSDDQSAFAEIAQMLSMNHLPAVQEAAFRAAARIPGVEVRRNVADASGRTGVAVTRTEAGTREELVFDPTTYTFLGSNLIAADFDLKDAHVVRRPDGKIGRLTLRVANPKPGDVISKYALLRVAIVDKVGQRP</sequence>
<reference evidence="2 3" key="1">
    <citation type="submission" date="2019-02" db="EMBL/GenBank/DDBJ databases">
        <title>Sequencing the genomes of 1000 actinobacteria strains.</title>
        <authorList>
            <person name="Klenk H.-P."/>
        </authorList>
    </citation>
    <scope>NUCLEOTIDE SEQUENCE [LARGE SCALE GENOMIC DNA]</scope>
    <source>
        <strain evidence="2 3">DSM 45162</strain>
    </source>
</reference>
<dbReference type="AlphaFoldDB" id="A0A4Q7ZIX2"/>